<proteinExistence type="predicted"/>
<evidence type="ECO:0000313" key="2">
    <source>
        <dbReference type="EMBL" id="KAK7493207.1"/>
    </source>
</evidence>
<keyword evidence="1" id="KW-0732">Signal</keyword>
<dbReference type="Proteomes" id="UP001519460">
    <property type="component" value="Unassembled WGS sequence"/>
</dbReference>
<feature type="chain" id="PRO_5044863559" evidence="1">
    <location>
        <begin position="21"/>
        <end position="184"/>
    </location>
</feature>
<evidence type="ECO:0000313" key="3">
    <source>
        <dbReference type="Proteomes" id="UP001519460"/>
    </source>
</evidence>
<dbReference type="AlphaFoldDB" id="A0ABD0L1E4"/>
<reference evidence="2 3" key="1">
    <citation type="journal article" date="2023" name="Sci. Data">
        <title>Genome assembly of the Korean intertidal mud-creeper Batillaria attramentaria.</title>
        <authorList>
            <person name="Patra A.K."/>
            <person name="Ho P.T."/>
            <person name="Jun S."/>
            <person name="Lee S.J."/>
            <person name="Kim Y."/>
            <person name="Won Y.J."/>
        </authorList>
    </citation>
    <scope>NUCLEOTIDE SEQUENCE [LARGE SCALE GENOMIC DNA]</scope>
    <source>
        <strain evidence="2">Wonlab-2016</strain>
    </source>
</reference>
<dbReference type="EMBL" id="JACVVK020000095">
    <property type="protein sequence ID" value="KAK7493207.1"/>
    <property type="molecule type" value="Genomic_DNA"/>
</dbReference>
<comment type="caution">
    <text evidence="2">The sequence shown here is derived from an EMBL/GenBank/DDBJ whole genome shotgun (WGS) entry which is preliminary data.</text>
</comment>
<name>A0ABD0L1E4_9CAEN</name>
<feature type="signal peptide" evidence="1">
    <location>
        <begin position="1"/>
        <end position="20"/>
    </location>
</feature>
<accession>A0ABD0L1E4</accession>
<evidence type="ECO:0000256" key="1">
    <source>
        <dbReference type="SAM" id="SignalP"/>
    </source>
</evidence>
<organism evidence="2 3">
    <name type="scientific">Batillaria attramentaria</name>
    <dbReference type="NCBI Taxonomy" id="370345"/>
    <lineage>
        <taxon>Eukaryota</taxon>
        <taxon>Metazoa</taxon>
        <taxon>Spiralia</taxon>
        <taxon>Lophotrochozoa</taxon>
        <taxon>Mollusca</taxon>
        <taxon>Gastropoda</taxon>
        <taxon>Caenogastropoda</taxon>
        <taxon>Sorbeoconcha</taxon>
        <taxon>Cerithioidea</taxon>
        <taxon>Batillariidae</taxon>
        <taxon>Batillaria</taxon>
    </lineage>
</organism>
<feature type="non-terminal residue" evidence="2">
    <location>
        <position position="1"/>
    </location>
</feature>
<keyword evidence="3" id="KW-1185">Reference proteome</keyword>
<protein>
    <submittedName>
        <fullName evidence="2">Uncharacterized protein</fullName>
    </submittedName>
</protein>
<feature type="non-terminal residue" evidence="2">
    <location>
        <position position="184"/>
    </location>
</feature>
<gene>
    <name evidence="2" type="ORF">BaRGS_00015544</name>
</gene>
<sequence>RATTLCPCMLIALMITLTSSSPVTSRGVTSSDSWMLAGAGSSRSHVVMWMFTEKQLLPAITGLAKFSLDLLLCKCEDQGKSPQECKDYAYNLTTTEELAAFPSPAALKKEKKKKSFGKVLMEDAYKALKSTEASLSLALGDLEVDTSNSDQCQDMCAGGDAGVQFCASEFGRNLQDASKKFEDL</sequence>